<evidence type="ECO:0000313" key="1">
    <source>
        <dbReference type="EMBL" id="SVC76454.1"/>
    </source>
</evidence>
<sequence>MADHEDLLKLLQVEVLKRNPINKR</sequence>
<dbReference type="AlphaFoldDB" id="A0A382PSZ9"/>
<accession>A0A382PSZ9</accession>
<reference evidence="1" key="1">
    <citation type="submission" date="2018-05" db="EMBL/GenBank/DDBJ databases">
        <authorList>
            <person name="Lanie J.A."/>
            <person name="Ng W.-L."/>
            <person name="Kazmierczak K.M."/>
            <person name="Andrzejewski T.M."/>
            <person name="Davidsen T.M."/>
            <person name="Wayne K.J."/>
            <person name="Tettelin H."/>
            <person name="Glass J.I."/>
            <person name="Rusch D."/>
            <person name="Podicherti R."/>
            <person name="Tsui H.-C.T."/>
            <person name="Winkler M.E."/>
        </authorList>
    </citation>
    <scope>NUCLEOTIDE SEQUENCE</scope>
</reference>
<gene>
    <name evidence="1" type="ORF">METZ01_LOCUS329308</name>
</gene>
<dbReference type="EMBL" id="UINC01109555">
    <property type="protein sequence ID" value="SVC76454.1"/>
    <property type="molecule type" value="Genomic_DNA"/>
</dbReference>
<organism evidence="1">
    <name type="scientific">marine metagenome</name>
    <dbReference type="NCBI Taxonomy" id="408172"/>
    <lineage>
        <taxon>unclassified sequences</taxon>
        <taxon>metagenomes</taxon>
        <taxon>ecological metagenomes</taxon>
    </lineage>
</organism>
<proteinExistence type="predicted"/>
<name>A0A382PSZ9_9ZZZZ</name>
<protein>
    <submittedName>
        <fullName evidence="1">Uncharacterized protein</fullName>
    </submittedName>
</protein>